<organism evidence="2">
    <name type="scientific">Myoviridae sp. ctBvM24</name>
    <dbReference type="NCBI Taxonomy" id="2825050"/>
    <lineage>
        <taxon>Viruses</taxon>
        <taxon>Duplodnaviria</taxon>
        <taxon>Heunggongvirae</taxon>
        <taxon>Uroviricota</taxon>
        <taxon>Caudoviricetes</taxon>
    </lineage>
</organism>
<protein>
    <submittedName>
        <fullName evidence="2">Uncharacterized protein</fullName>
    </submittedName>
</protein>
<dbReference type="EMBL" id="BK016064">
    <property type="protein sequence ID" value="DAF92325.1"/>
    <property type="molecule type" value="Genomic_DNA"/>
</dbReference>
<name>A0A8S5UCX1_9CAUD</name>
<accession>A0A8S5UCX1</accession>
<feature type="transmembrane region" description="Helical" evidence="1">
    <location>
        <begin position="6"/>
        <end position="24"/>
    </location>
</feature>
<proteinExistence type="predicted"/>
<evidence type="ECO:0000313" key="2">
    <source>
        <dbReference type="EMBL" id="DAF92325.1"/>
    </source>
</evidence>
<keyword evidence="1" id="KW-0812">Transmembrane</keyword>
<reference evidence="2" key="1">
    <citation type="journal article" date="2021" name="Proc. Natl. Acad. Sci. U.S.A.">
        <title>A Catalog of Tens of Thousands of Viruses from Human Metagenomes Reveals Hidden Associations with Chronic Diseases.</title>
        <authorList>
            <person name="Tisza M.J."/>
            <person name="Buck C.B."/>
        </authorList>
    </citation>
    <scope>NUCLEOTIDE SEQUENCE</scope>
    <source>
        <strain evidence="2">CtBvM24</strain>
    </source>
</reference>
<keyword evidence="1" id="KW-0472">Membrane</keyword>
<sequence length="104" mass="12036">MTIELSLLMSGVSIAFAIFFGISTRNRNVKKDTQEDAREEATILVKLENIQNSIGEVKTEMNGYRSEMKEIRDYYIRASESLKSLHKRVDHMENVMGLQRHVED</sequence>
<keyword evidence="1" id="KW-1133">Transmembrane helix</keyword>
<evidence type="ECO:0000256" key="1">
    <source>
        <dbReference type="SAM" id="Phobius"/>
    </source>
</evidence>